<comment type="caution">
    <text evidence="1">The sequence shown here is derived from an EMBL/GenBank/DDBJ whole genome shotgun (WGS) entry which is preliminary data.</text>
</comment>
<feature type="non-terminal residue" evidence="1">
    <location>
        <position position="1"/>
    </location>
</feature>
<evidence type="ECO:0000313" key="1">
    <source>
        <dbReference type="EMBL" id="KAH1073037.1"/>
    </source>
</evidence>
<gene>
    <name evidence="1" type="ORF">J1N35_025365</name>
</gene>
<reference evidence="1 2" key="1">
    <citation type="journal article" date="2021" name="Plant Biotechnol. J.">
        <title>Multi-omics assisted identification of the key and species-specific regulatory components of drought-tolerant mechanisms in Gossypium stocksii.</title>
        <authorList>
            <person name="Yu D."/>
            <person name="Ke L."/>
            <person name="Zhang D."/>
            <person name="Wu Y."/>
            <person name="Sun Y."/>
            <person name="Mei J."/>
            <person name="Sun J."/>
            <person name="Sun Y."/>
        </authorList>
    </citation>
    <scope>NUCLEOTIDE SEQUENCE [LARGE SCALE GENOMIC DNA]</scope>
    <source>
        <strain evidence="2">cv. E1</strain>
        <tissue evidence="1">Leaf</tissue>
    </source>
</reference>
<dbReference type="AlphaFoldDB" id="A0A9D3ZX31"/>
<evidence type="ECO:0000313" key="2">
    <source>
        <dbReference type="Proteomes" id="UP000828251"/>
    </source>
</evidence>
<protein>
    <submittedName>
        <fullName evidence="1">Uncharacterized protein</fullName>
    </submittedName>
</protein>
<dbReference type="Proteomes" id="UP000828251">
    <property type="component" value="Unassembled WGS sequence"/>
</dbReference>
<name>A0A9D3ZX31_9ROSI</name>
<accession>A0A9D3ZX31</accession>
<feature type="non-terminal residue" evidence="1">
    <location>
        <position position="59"/>
    </location>
</feature>
<keyword evidence="2" id="KW-1185">Reference proteome</keyword>
<organism evidence="1 2">
    <name type="scientific">Gossypium stocksii</name>
    <dbReference type="NCBI Taxonomy" id="47602"/>
    <lineage>
        <taxon>Eukaryota</taxon>
        <taxon>Viridiplantae</taxon>
        <taxon>Streptophyta</taxon>
        <taxon>Embryophyta</taxon>
        <taxon>Tracheophyta</taxon>
        <taxon>Spermatophyta</taxon>
        <taxon>Magnoliopsida</taxon>
        <taxon>eudicotyledons</taxon>
        <taxon>Gunneridae</taxon>
        <taxon>Pentapetalae</taxon>
        <taxon>rosids</taxon>
        <taxon>malvids</taxon>
        <taxon>Malvales</taxon>
        <taxon>Malvaceae</taxon>
        <taxon>Malvoideae</taxon>
        <taxon>Gossypium</taxon>
    </lineage>
</organism>
<proteinExistence type="predicted"/>
<sequence length="59" mass="6794">SEHSQRREANVPVEVNYYAYTTKYGQISHHLAIRGIQISKFAYSFFVVEGSRRLSDTKG</sequence>
<dbReference type="EMBL" id="JAIQCV010000008">
    <property type="protein sequence ID" value="KAH1073037.1"/>
    <property type="molecule type" value="Genomic_DNA"/>
</dbReference>